<feature type="transmembrane region" description="Helical" evidence="7">
    <location>
        <begin position="174"/>
        <end position="193"/>
    </location>
</feature>
<dbReference type="GO" id="GO:0015606">
    <property type="term" value="F:spermidine transmembrane transporter activity"/>
    <property type="evidence" value="ECO:0007669"/>
    <property type="project" value="TreeGrafter"/>
</dbReference>
<evidence type="ECO:0000256" key="7">
    <source>
        <dbReference type="SAM" id="Phobius"/>
    </source>
</evidence>
<dbReference type="GO" id="GO:0000297">
    <property type="term" value="F:spermine transmembrane transporter activity"/>
    <property type="evidence" value="ECO:0007669"/>
    <property type="project" value="TreeGrafter"/>
</dbReference>
<organism evidence="9 10">
    <name type="scientific">Oidiodendron maius (strain Zn)</name>
    <dbReference type="NCBI Taxonomy" id="913774"/>
    <lineage>
        <taxon>Eukaryota</taxon>
        <taxon>Fungi</taxon>
        <taxon>Dikarya</taxon>
        <taxon>Ascomycota</taxon>
        <taxon>Pezizomycotina</taxon>
        <taxon>Leotiomycetes</taxon>
        <taxon>Leotiomycetes incertae sedis</taxon>
        <taxon>Myxotrichaceae</taxon>
        <taxon>Oidiodendron</taxon>
    </lineage>
</organism>
<evidence type="ECO:0000256" key="6">
    <source>
        <dbReference type="SAM" id="MobiDB-lite"/>
    </source>
</evidence>
<feature type="transmembrane region" description="Helical" evidence="7">
    <location>
        <begin position="82"/>
        <end position="104"/>
    </location>
</feature>
<dbReference type="Proteomes" id="UP000054321">
    <property type="component" value="Unassembled WGS sequence"/>
</dbReference>
<feature type="transmembrane region" description="Helical" evidence="7">
    <location>
        <begin position="116"/>
        <end position="139"/>
    </location>
</feature>
<dbReference type="Pfam" id="PF07690">
    <property type="entry name" value="MFS_1"/>
    <property type="match status" value="1"/>
</dbReference>
<sequence length="513" mass="56455">MSGMEDEEKNIELVPPPSEQHTPTNIGLWDWSSENDPDDPHNWPKGKRAYHAGITAAFAFTTTFMSSIYASGADEVSEHYGVSTTVSLLGISMYCLGLSFGPVLAAPLSETFGRSIVYLSSLPVAALFTVGCAVAQNIGTIIVCRFFAGFFAAPALSIGGGTLADIFHPSSRGIAMSLFLLAPFLGPALGPVIGGFVAEKKGFRWLEWVMLFFMIATYLYSLRLKETYKPIILRRRRKRLGVPEASKLSNGAGALRVFLTITLFRPLTMLITEPIVAFFSLYVSINFGILFTFFASFPLVYSRVYGFNTGQIGLTFLPIMIGSVLATIICVLCDRLLYQKEFMRASAQTDSENNLEDGEAASTLTSQESPRIKVLVEPEHRLYAAMIGGIGIPIGLFWFAWTARSDVHWASPVVSTIIFAWGNLCVFISAMTYLIDSYGPQYGASAVSANGFSRYIFSAAFPLFAIQMYDRLGIDWATSLLGFISVALLPIPWILFKWGPQIRKKSAYKIIEH</sequence>
<feature type="transmembrane region" description="Helical" evidence="7">
    <location>
        <begin position="275"/>
        <end position="300"/>
    </location>
</feature>
<feature type="transmembrane region" description="Helical" evidence="7">
    <location>
        <begin position="476"/>
        <end position="496"/>
    </location>
</feature>
<dbReference type="FunCoup" id="A0A0C3HEQ1">
    <property type="interactions" value="46"/>
</dbReference>
<keyword evidence="5 7" id="KW-0472">Membrane</keyword>
<dbReference type="AlphaFoldDB" id="A0A0C3HEQ1"/>
<gene>
    <name evidence="9" type="ORF">OIDMADRAFT_160945</name>
</gene>
<feature type="transmembrane region" description="Helical" evidence="7">
    <location>
        <begin position="145"/>
        <end position="167"/>
    </location>
</feature>
<dbReference type="InterPro" id="IPR036259">
    <property type="entry name" value="MFS_trans_sf"/>
</dbReference>
<dbReference type="EMBL" id="KN832875">
    <property type="protein sequence ID" value="KIN01620.1"/>
    <property type="molecule type" value="Genomic_DNA"/>
</dbReference>
<evidence type="ECO:0000313" key="10">
    <source>
        <dbReference type="Proteomes" id="UP000054321"/>
    </source>
</evidence>
<evidence type="ECO:0000256" key="5">
    <source>
        <dbReference type="ARBA" id="ARBA00023136"/>
    </source>
</evidence>
<dbReference type="HOGENOM" id="CLU_008455_11_3_1"/>
<dbReference type="PANTHER" id="PTHR23502:SF38">
    <property type="entry name" value="POLYAMINE TRANSPORTER 4"/>
    <property type="match status" value="1"/>
</dbReference>
<keyword evidence="10" id="KW-1185">Reference proteome</keyword>
<dbReference type="InterPro" id="IPR011701">
    <property type="entry name" value="MFS"/>
</dbReference>
<feature type="transmembrane region" description="Helical" evidence="7">
    <location>
        <begin position="49"/>
        <end position="70"/>
    </location>
</feature>
<feature type="transmembrane region" description="Helical" evidence="7">
    <location>
        <begin position="205"/>
        <end position="222"/>
    </location>
</feature>
<keyword evidence="3 7" id="KW-0812">Transmembrane</keyword>
<feature type="domain" description="Major facilitator superfamily (MFS) profile" evidence="8">
    <location>
        <begin position="51"/>
        <end position="505"/>
    </location>
</feature>
<comment type="subcellular location">
    <subcellularLocation>
        <location evidence="1">Membrane</location>
        <topology evidence="1">Multi-pass membrane protein</topology>
    </subcellularLocation>
</comment>
<protein>
    <recommendedName>
        <fullName evidence="8">Major facilitator superfamily (MFS) profile domain-containing protein</fullName>
    </recommendedName>
</protein>
<dbReference type="GO" id="GO:0005886">
    <property type="term" value="C:plasma membrane"/>
    <property type="evidence" value="ECO:0007669"/>
    <property type="project" value="TreeGrafter"/>
</dbReference>
<evidence type="ECO:0000259" key="8">
    <source>
        <dbReference type="PROSITE" id="PS50850"/>
    </source>
</evidence>
<dbReference type="FunFam" id="1.20.1250.20:FF:000082">
    <property type="entry name" value="MFS multidrug transporter, putative"/>
    <property type="match status" value="1"/>
</dbReference>
<evidence type="ECO:0000313" key="9">
    <source>
        <dbReference type="EMBL" id="KIN01620.1"/>
    </source>
</evidence>
<feature type="transmembrane region" description="Helical" evidence="7">
    <location>
        <begin position="382"/>
        <end position="401"/>
    </location>
</feature>
<dbReference type="CDD" id="cd17323">
    <property type="entry name" value="MFS_Tpo1_MDR_like"/>
    <property type="match status" value="1"/>
</dbReference>
<reference evidence="9 10" key="1">
    <citation type="submission" date="2014-04" db="EMBL/GenBank/DDBJ databases">
        <authorList>
            <consortium name="DOE Joint Genome Institute"/>
            <person name="Kuo A."/>
            <person name="Martino E."/>
            <person name="Perotto S."/>
            <person name="Kohler A."/>
            <person name="Nagy L.G."/>
            <person name="Floudas D."/>
            <person name="Copeland A."/>
            <person name="Barry K.W."/>
            <person name="Cichocki N."/>
            <person name="Veneault-Fourrey C."/>
            <person name="LaButti K."/>
            <person name="Lindquist E.A."/>
            <person name="Lipzen A."/>
            <person name="Lundell T."/>
            <person name="Morin E."/>
            <person name="Murat C."/>
            <person name="Sun H."/>
            <person name="Tunlid A."/>
            <person name="Henrissat B."/>
            <person name="Grigoriev I.V."/>
            <person name="Hibbett D.S."/>
            <person name="Martin F."/>
            <person name="Nordberg H.P."/>
            <person name="Cantor M.N."/>
            <person name="Hua S.X."/>
        </authorList>
    </citation>
    <scope>NUCLEOTIDE SEQUENCE [LARGE SCALE GENOMIC DNA]</scope>
    <source>
        <strain evidence="9 10">Zn</strain>
    </source>
</reference>
<keyword evidence="4 7" id="KW-1133">Transmembrane helix</keyword>
<proteinExistence type="inferred from homology"/>
<dbReference type="STRING" id="913774.A0A0C3HEQ1"/>
<dbReference type="InterPro" id="IPR020846">
    <property type="entry name" value="MFS_dom"/>
</dbReference>
<feature type="transmembrane region" description="Helical" evidence="7">
    <location>
        <begin position="312"/>
        <end position="333"/>
    </location>
</feature>
<comment type="similarity">
    <text evidence="2">Belongs to the major facilitator superfamily.</text>
</comment>
<evidence type="ECO:0000256" key="2">
    <source>
        <dbReference type="ARBA" id="ARBA00008335"/>
    </source>
</evidence>
<dbReference type="InParanoid" id="A0A0C3HEQ1"/>
<name>A0A0C3HEQ1_OIDMZ</name>
<reference evidence="10" key="2">
    <citation type="submission" date="2015-01" db="EMBL/GenBank/DDBJ databases">
        <title>Evolutionary Origins and Diversification of the Mycorrhizal Mutualists.</title>
        <authorList>
            <consortium name="DOE Joint Genome Institute"/>
            <consortium name="Mycorrhizal Genomics Consortium"/>
            <person name="Kohler A."/>
            <person name="Kuo A."/>
            <person name="Nagy L.G."/>
            <person name="Floudas D."/>
            <person name="Copeland A."/>
            <person name="Barry K.W."/>
            <person name="Cichocki N."/>
            <person name="Veneault-Fourrey C."/>
            <person name="LaButti K."/>
            <person name="Lindquist E.A."/>
            <person name="Lipzen A."/>
            <person name="Lundell T."/>
            <person name="Morin E."/>
            <person name="Murat C."/>
            <person name="Riley R."/>
            <person name="Ohm R."/>
            <person name="Sun H."/>
            <person name="Tunlid A."/>
            <person name="Henrissat B."/>
            <person name="Grigoriev I.V."/>
            <person name="Hibbett D.S."/>
            <person name="Martin F."/>
        </authorList>
    </citation>
    <scope>NUCLEOTIDE SEQUENCE [LARGE SCALE GENOMIC DNA]</scope>
    <source>
        <strain evidence="10">Zn</strain>
    </source>
</reference>
<feature type="transmembrane region" description="Helical" evidence="7">
    <location>
        <begin position="442"/>
        <end position="464"/>
    </location>
</feature>
<dbReference type="Gene3D" id="1.20.1250.20">
    <property type="entry name" value="MFS general substrate transporter like domains"/>
    <property type="match status" value="1"/>
</dbReference>
<evidence type="ECO:0000256" key="1">
    <source>
        <dbReference type="ARBA" id="ARBA00004141"/>
    </source>
</evidence>
<evidence type="ECO:0000256" key="3">
    <source>
        <dbReference type="ARBA" id="ARBA00022692"/>
    </source>
</evidence>
<dbReference type="OrthoDB" id="3936150at2759"/>
<feature type="transmembrane region" description="Helical" evidence="7">
    <location>
        <begin position="413"/>
        <end position="435"/>
    </location>
</feature>
<dbReference type="SUPFAM" id="SSF103473">
    <property type="entry name" value="MFS general substrate transporter"/>
    <property type="match status" value="1"/>
</dbReference>
<feature type="region of interest" description="Disordered" evidence="6">
    <location>
        <begin position="1"/>
        <end position="44"/>
    </location>
</feature>
<dbReference type="PROSITE" id="PS50850">
    <property type="entry name" value="MFS"/>
    <property type="match status" value="1"/>
</dbReference>
<accession>A0A0C3HEQ1</accession>
<dbReference type="PANTHER" id="PTHR23502">
    <property type="entry name" value="MAJOR FACILITATOR SUPERFAMILY"/>
    <property type="match status" value="1"/>
</dbReference>
<evidence type="ECO:0000256" key="4">
    <source>
        <dbReference type="ARBA" id="ARBA00022989"/>
    </source>
</evidence>